<dbReference type="Proteomes" id="UP001363035">
    <property type="component" value="Unassembled WGS sequence"/>
</dbReference>
<name>A0ABU8I892_9SPHI</name>
<evidence type="ECO:0000313" key="1">
    <source>
        <dbReference type="EMBL" id="MEI5985655.1"/>
    </source>
</evidence>
<dbReference type="RefSeq" id="WP_134776851.1">
    <property type="nucleotide sequence ID" value="NZ_JAYLLN010000030.1"/>
</dbReference>
<dbReference type="EMBL" id="JAYLLN010000030">
    <property type="protein sequence ID" value="MEI5985655.1"/>
    <property type="molecule type" value="Genomic_DNA"/>
</dbReference>
<gene>
    <name evidence="1" type="ORF">VJ786_12165</name>
</gene>
<protein>
    <submittedName>
        <fullName evidence="1">Uncharacterized protein</fullName>
    </submittedName>
</protein>
<comment type="caution">
    <text evidence="1">The sequence shown here is derived from an EMBL/GenBank/DDBJ whole genome shotgun (WGS) entry which is preliminary data.</text>
</comment>
<evidence type="ECO:0000313" key="2">
    <source>
        <dbReference type="Proteomes" id="UP001363035"/>
    </source>
</evidence>
<keyword evidence="2" id="KW-1185">Reference proteome</keyword>
<accession>A0ABU8I892</accession>
<reference evidence="1 2" key="1">
    <citation type="submission" date="2024-01" db="EMBL/GenBank/DDBJ databases">
        <title>Sphingobacterium tenebrionis sp. nov., a novel endophyte isolated from tenebrio molitor intestines.</title>
        <authorList>
            <person name="Zhang C."/>
        </authorList>
    </citation>
    <scope>NUCLEOTIDE SEQUENCE [LARGE SCALE GENOMIC DNA]</scope>
    <source>
        <strain evidence="1 2">PU5-4</strain>
    </source>
</reference>
<organism evidence="1 2">
    <name type="scientific">Sphingobacterium tenebrionis</name>
    <dbReference type="NCBI Taxonomy" id="3111775"/>
    <lineage>
        <taxon>Bacteria</taxon>
        <taxon>Pseudomonadati</taxon>
        <taxon>Bacteroidota</taxon>
        <taxon>Sphingobacteriia</taxon>
        <taxon>Sphingobacteriales</taxon>
        <taxon>Sphingobacteriaceae</taxon>
        <taxon>Sphingobacterium</taxon>
    </lineage>
</organism>
<sequence length="80" mass="9479">MLTNFSNKTDSLLEELEIFDIKYQDYLRRDGRWLIGGFKSIVSINQDPKDNDKQVIRIKMEVFNMLPAAIREDLAQLFRL</sequence>
<proteinExistence type="predicted"/>